<name>A0A0F3QK39_RICBE</name>
<gene>
    <name evidence="1" type="ORF">RBEMOGI_1609</name>
</gene>
<sequence>MLKQKPRIKYDLNVEVDEKSTSSVGFDLGYNTTGGVFGRFSFLEHNLVGTGKILNAGVQVSKNTTSYYGDITDPHF</sequence>
<dbReference type="EC" id="2.3.1.129" evidence="1"/>
<accession>A0A0F3QK39</accession>
<evidence type="ECO:0000313" key="2">
    <source>
        <dbReference type="Proteomes" id="UP000033689"/>
    </source>
</evidence>
<protein>
    <submittedName>
        <fullName evidence="1">Outer membrane omp1 domain protein</fullName>
        <ecNumber evidence="1">2.3.1.129</ecNumber>
    </submittedName>
</protein>
<dbReference type="Proteomes" id="UP000033689">
    <property type="component" value="Unassembled WGS sequence"/>
</dbReference>
<reference evidence="1 2" key="1">
    <citation type="submission" date="2015-02" db="EMBL/GenBank/DDBJ databases">
        <title>Genome Sequencing of Rickettsiales.</title>
        <authorList>
            <person name="Daugherty S.C."/>
            <person name="Su Q."/>
            <person name="Abolude K."/>
            <person name="Beier-Sexton M."/>
            <person name="Carlyon J.A."/>
            <person name="Carter R."/>
            <person name="Day N.P."/>
            <person name="Dumler S.J."/>
            <person name="Dyachenko V."/>
            <person name="Godinez A."/>
            <person name="Kurtti T.J."/>
            <person name="Lichay M."/>
            <person name="Mullins K.E."/>
            <person name="Ott S."/>
            <person name="Pappas-Brown V."/>
            <person name="Paris D.H."/>
            <person name="Patel P."/>
            <person name="Richards A.L."/>
            <person name="Sadzewicz L."/>
            <person name="Sears K."/>
            <person name="Seidman D."/>
            <person name="Sengamalay N."/>
            <person name="Stenos J."/>
            <person name="Tallon L.J."/>
            <person name="Vincent G."/>
            <person name="Fraser C.M."/>
            <person name="Munderloh U."/>
            <person name="Dunning-Hotopp J.C."/>
        </authorList>
    </citation>
    <scope>NUCLEOTIDE SEQUENCE [LARGE SCALE GENOMIC DNA]</scope>
    <source>
        <strain evidence="1 2">RML Mogi</strain>
    </source>
</reference>
<keyword evidence="1" id="KW-0012">Acyltransferase</keyword>
<organism evidence="1 2">
    <name type="scientific">Rickettsia bellii str. RML Mogi</name>
    <dbReference type="NCBI Taxonomy" id="1359194"/>
    <lineage>
        <taxon>Bacteria</taxon>
        <taxon>Pseudomonadati</taxon>
        <taxon>Pseudomonadota</taxon>
        <taxon>Alphaproteobacteria</taxon>
        <taxon>Rickettsiales</taxon>
        <taxon>Rickettsiaceae</taxon>
        <taxon>Rickettsieae</taxon>
        <taxon>Rickettsia</taxon>
        <taxon>belli group</taxon>
    </lineage>
</organism>
<evidence type="ECO:0000313" key="1">
    <source>
        <dbReference type="EMBL" id="KJV92970.1"/>
    </source>
</evidence>
<dbReference type="GO" id="GO:0008780">
    <property type="term" value="F:acyl-[acyl-carrier-protein]-UDP-N-acetylglucosamine O-acyltransferase activity"/>
    <property type="evidence" value="ECO:0007669"/>
    <property type="project" value="UniProtKB-EC"/>
</dbReference>
<keyword evidence="1" id="KW-0808">Transferase</keyword>
<comment type="caution">
    <text evidence="1">The sequence shown here is derived from an EMBL/GenBank/DDBJ whole genome shotgun (WGS) entry which is preliminary data.</text>
</comment>
<dbReference type="Gene3D" id="2.40.160.50">
    <property type="entry name" value="membrane protein fhac: a member of the omp85/tpsb transporter family"/>
    <property type="match status" value="1"/>
</dbReference>
<proteinExistence type="predicted"/>
<feature type="non-terminal residue" evidence="1">
    <location>
        <position position="76"/>
    </location>
</feature>
<dbReference type="AlphaFoldDB" id="A0A0F3QK39"/>
<dbReference type="EMBL" id="LAOJ01000001">
    <property type="protein sequence ID" value="KJV92970.1"/>
    <property type="molecule type" value="Genomic_DNA"/>
</dbReference>